<name>S5SXC0_9CORY</name>
<organism evidence="1 2">
    <name type="scientific">Corynebacterium maris DSM 45190</name>
    <dbReference type="NCBI Taxonomy" id="1224163"/>
    <lineage>
        <taxon>Bacteria</taxon>
        <taxon>Bacillati</taxon>
        <taxon>Actinomycetota</taxon>
        <taxon>Actinomycetes</taxon>
        <taxon>Mycobacteriales</taxon>
        <taxon>Corynebacteriaceae</taxon>
        <taxon>Corynebacterium</taxon>
    </lineage>
</organism>
<gene>
    <name evidence="1" type="ORF">B841_11525</name>
</gene>
<accession>S5SXC0</accession>
<evidence type="ECO:0008006" key="3">
    <source>
        <dbReference type="Google" id="ProtNLM"/>
    </source>
</evidence>
<dbReference type="STRING" id="1224163.B841_11525"/>
<evidence type="ECO:0000313" key="2">
    <source>
        <dbReference type="Proteomes" id="UP000015388"/>
    </source>
</evidence>
<dbReference type="AlphaFoldDB" id="S5SXC0"/>
<keyword evidence="2" id="KW-1185">Reference proteome</keyword>
<evidence type="ECO:0000313" key="1">
    <source>
        <dbReference type="EMBL" id="AGS35777.1"/>
    </source>
</evidence>
<dbReference type="HOGENOM" id="CLU_108795_0_1_11"/>
<dbReference type="Pfam" id="PF10722">
    <property type="entry name" value="YbjN"/>
    <property type="match status" value="1"/>
</dbReference>
<proteinExistence type="predicted"/>
<dbReference type="Proteomes" id="UP000015388">
    <property type="component" value="Chromosome"/>
</dbReference>
<sequence length="130" mass="14056">MEERGLDYTVNDVDDTGFTTGDIDYWVLLSGEPASVVSVTATDSRVVGSGRLDRVREFIDDWHAHTHWPVCAPARTDGGGVRLSAHMSADWSVGVTEEQLMDQIDMGVAIIAAAFREFGAALALDEEGEA</sequence>
<dbReference type="PATRIC" id="fig|1224163.3.peg.2325"/>
<dbReference type="KEGG" id="cmd:B841_11525"/>
<reference evidence="1 2" key="1">
    <citation type="submission" date="2012-11" db="EMBL/GenBank/DDBJ databases">
        <title>The complete genome sequence of Corynebacterium maris Coryn-1 (=DSM 45190).</title>
        <authorList>
            <person name="Schaffert L."/>
            <person name="Albersmeier A."/>
            <person name="Kalinowski J."/>
            <person name="Ruckert C."/>
        </authorList>
    </citation>
    <scope>NUCLEOTIDE SEQUENCE [LARGE SCALE GENOMIC DNA]</scope>
    <source>
        <strain evidence="2">Coryn-1</strain>
    </source>
</reference>
<protein>
    <recommendedName>
        <fullName evidence="3">Sensory transduction regulator</fullName>
    </recommendedName>
</protein>
<dbReference type="EMBL" id="CP003924">
    <property type="protein sequence ID" value="AGS35777.1"/>
    <property type="molecule type" value="Genomic_DNA"/>
</dbReference>
<dbReference type="InterPro" id="IPR019660">
    <property type="entry name" value="Put_sensory_transdc_reg_YbjN"/>
</dbReference>